<dbReference type="EMBL" id="JAQLWO010000008">
    <property type="protein sequence ID" value="MDB7906088.1"/>
    <property type="molecule type" value="Genomic_DNA"/>
</dbReference>
<sequence>MGKKYLGKTMLLIALSTTLLGASLPAQAAEILPNELVMVQPREIGIVKMNCQLTISSNGNASCLGDVSMKAGYDSEITLALQKSTNGRTWSNVASWTGSGSEKLTKSRFVTSGYDYRCKLTVKVYNSSGNYVTTYTQYSDTISY</sequence>
<gene>
    <name evidence="2" type="ORF">PND83_08900</name>
</gene>
<reference evidence="2" key="1">
    <citation type="submission" date="2023-01" db="EMBL/GenBank/DDBJ databases">
        <title>Human gut microbiome strain richness.</title>
        <authorList>
            <person name="Chen-Liaw A."/>
        </authorList>
    </citation>
    <scope>NUCLEOTIDE SEQUENCE</scope>
    <source>
        <strain evidence="2">2225st1_A6_2225SCRN_200828</strain>
    </source>
</reference>
<feature type="signal peptide" evidence="1">
    <location>
        <begin position="1"/>
        <end position="28"/>
    </location>
</feature>
<dbReference type="RefSeq" id="WP_021631588.1">
    <property type="nucleotide sequence ID" value="NZ_BAABXT010000001.1"/>
</dbReference>
<name>A0AAW6C432_FLAPL</name>
<evidence type="ECO:0000256" key="1">
    <source>
        <dbReference type="SAM" id="SignalP"/>
    </source>
</evidence>
<feature type="chain" id="PRO_5044003482" description="Ig-like domain-containing protein" evidence="1">
    <location>
        <begin position="29"/>
        <end position="144"/>
    </location>
</feature>
<keyword evidence="1" id="KW-0732">Signal</keyword>
<evidence type="ECO:0000313" key="3">
    <source>
        <dbReference type="Proteomes" id="UP001211006"/>
    </source>
</evidence>
<evidence type="ECO:0000313" key="2">
    <source>
        <dbReference type="EMBL" id="MDB7906088.1"/>
    </source>
</evidence>
<evidence type="ECO:0008006" key="4">
    <source>
        <dbReference type="Google" id="ProtNLM"/>
    </source>
</evidence>
<proteinExistence type="predicted"/>
<protein>
    <recommendedName>
        <fullName evidence="4">Ig-like domain-containing protein</fullName>
    </recommendedName>
</protein>
<organism evidence="2 3">
    <name type="scientific">Flavonifractor plautii</name>
    <name type="common">Fusobacterium plautii</name>
    <dbReference type="NCBI Taxonomy" id="292800"/>
    <lineage>
        <taxon>Bacteria</taxon>
        <taxon>Bacillati</taxon>
        <taxon>Bacillota</taxon>
        <taxon>Clostridia</taxon>
        <taxon>Eubacteriales</taxon>
        <taxon>Oscillospiraceae</taxon>
        <taxon>Flavonifractor</taxon>
    </lineage>
</organism>
<accession>A0AAW6C432</accession>
<comment type="caution">
    <text evidence="2">The sequence shown here is derived from an EMBL/GenBank/DDBJ whole genome shotgun (WGS) entry which is preliminary data.</text>
</comment>
<dbReference type="AlphaFoldDB" id="A0AAW6C432"/>
<dbReference type="Proteomes" id="UP001211006">
    <property type="component" value="Unassembled WGS sequence"/>
</dbReference>